<protein>
    <submittedName>
        <fullName evidence="1">Uncharacterized protein</fullName>
    </submittedName>
</protein>
<accession>A0ACB0MB62</accession>
<dbReference type="Proteomes" id="UP001177021">
    <property type="component" value="Unassembled WGS sequence"/>
</dbReference>
<proteinExistence type="predicted"/>
<keyword evidence="2" id="KW-1185">Reference proteome</keyword>
<comment type="caution">
    <text evidence="1">The sequence shown here is derived from an EMBL/GenBank/DDBJ whole genome shotgun (WGS) entry which is preliminary data.</text>
</comment>
<organism evidence="1 2">
    <name type="scientific">Trifolium pratense</name>
    <name type="common">Red clover</name>
    <dbReference type="NCBI Taxonomy" id="57577"/>
    <lineage>
        <taxon>Eukaryota</taxon>
        <taxon>Viridiplantae</taxon>
        <taxon>Streptophyta</taxon>
        <taxon>Embryophyta</taxon>
        <taxon>Tracheophyta</taxon>
        <taxon>Spermatophyta</taxon>
        <taxon>Magnoliopsida</taxon>
        <taxon>eudicotyledons</taxon>
        <taxon>Gunneridae</taxon>
        <taxon>Pentapetalae</taxon>
        <taxon>rosids</taxon>
        <taxon>fabids</taxon>
        <taxon>Fabales</taxon>
        <taxon>Fabaceae</taxon>
        <taxon>Papilionoideae</taxon>
        <taxon>50 kb inversion clade</taxon>
        <taxon>NPAAA clade</taxon>
        <taxon>Hologalegina</taxon>
        <taxon>IRL clade</taxon>
        <taxon>Trifolieae</taxon>
        <taxon>Trifolium</taxon>
    </lineage>
</organism>
<reference evidence="1" key="1">
    <citation type="submission" date="2023-10" db="EMBL/GenBank/DDBJ databases">
        <authorList>
            <person name="Rodriguez Cubillos JULIANA M."/>
            <person name="De Vega J."/>
        </authorList>
    </citation>
    <scope>NUCLEOTIDE SEQUENCE</scope>
</reference>
<gene>
    <name evidence="1" type="ORF">MILVUS5_LOCUS41301</name>
</gene>
<name>A0ACB0MB62_TRIPR</name>
<sequence>MSLKIDMESGERSICPVIHENLPLRWSFIRKVYSIITFQLLLTIVIVSAVVFVGPVANFFNNSTQGFVLNIVLIFLPLKGKVILEIAILTIVVVFSLTLYIFWAAKRGHDFNSLNSFLFGSLLILILLSLIQIMFPLENCHI</sequence>
<evidence type="ECO:0000313" key="1">
    <source>
        <dbReference type="EMBL" id="CAJ2679146.1"/>
    </source>
</evidence>
<dbReference type="EMBL" id="CASHSV030000823">
    <property type="protein sequence ID" value="CAJ2679146.1"/>
    <property type="molecule type" value="Genomic_DNA"/>
</dbReference>
<evidence type="ECO:0000313" key="2">
    <source>
        <dbReference type="Proteomes" id="UP001177021"/>
    </source>
</evidence>